<dbReference type="Gene3D" id="3.10.120.10">
    <property type="entry name" value="Cytochrome b5-like heme/steroid binding domain"/>
    <property type="match status" value="1"/>
</dbReference>
<dbReference type="FunFam" id="3.10.120.10:FF:000003">
    <property type="entry name" value="membrane-associated progesterone receptor component 1"/>
    <property type="match status" value="1"/>
</dbReference>
<keyword evidence="5" id="KW-0675">Receptor</keyword>
<keyword evidence="3" id="KW-0472">Membrane</keyword>
<gene>
    <name evidence="5" type="primary">Pgrmc2</name>
    <name evidence="8" type="synonym">Pgrmc2_1</name>
    <name evidence="7" type="synonym">Pgrmc2_2</name>
    <name evidence="5" type="ORF">CM83_54879</name>
    <name evidence="7" type="ORF">g.64464</name>
    <name evidence="8" type="ORF">g.64466</name>
</gene>
<comment type="similarity">
    <text evidence="1">Belongs to the cytochrome b5 family. MAPR subfamily.</text>
</comment>
<evidence type="ECO:0000313" key="8">
    <source>
        <dbReference type="EMBL" id="JAQ09207.1"/>
    </source>
</evidence>
<dbReference type="SUPFAM" id="SSF55856">
    <property type="entry name" value="Cytochrome b5-like heme/steroid binding domain"/>
    <property type="match status" value="1"/>
</dbReference>
<dbReference type="InterPro" id="IPR050577">
    <property type="entry name" value="MAPR/NEUFC/NENF-like"/>
</dbReference>
<sequence length="199" mass="22078">MSAEPAPQPTESSDSSFLLSVLTEIFTSPLHVALVGVITILIYKIFKPDRTPSAPRVVEEPSLPKMKKRDFTIEELKPYDGKGEFGPRVLVAVNGKVFDVTKGSKYYGPGGPYSAFAGKDASRGLATFDVNGGKDVYDDLSDLNTFEMDSIKEWEMQFTERYDYVGKLLKPGQEPTNYSDEEEDESSTQDAPSEKPKEE</sequence>
<dbReference type="SMART" id="SM01117">
    <property type="entry name" value="Cyt-b5"/>
    <property type="match status" value="1"/>
</dbReference>
<protein>
    <submittedName>
        <fullName evidence="5">Membrane-associated progesterone receptor component 2</fullName>
    </submittedName>
</protein>
<dbReference type="PANTHER" id="PTHR10281">
    <property type="entry name" value="MEMBRANE-ASSOCIATED PROGESTERONE RECEPTOR COMPONENT-RELATED"/>
    <property type="match status" value="1"/>
</dbReference>
<evidence type="ECO:0000259" key="4">
    <source>
        <dbReference type="SMART" id="SM01117"/>
    </source>
</evidence>
<dbReference type="AlphaFoldDB" id="A0A0A9YFT6"/>
<dbReference type="EMBL" id="GDHC01009422">
    <property type="protein sequence ID" value="JAQ09207.1"/>
    <property type="molecule type" value="Transcribed_RNA"/>
</dbReference>
<dbReference type="EMBL" id="GDHC01017159">
    <property type="protein sequence ID" value="JAQ01470.1"/>
    <property type="molecule type" value="Transcribed_RNA"/>
</dbReference>
<reference evidence="5" key="2">
    <citation type="submission" date="2014-07" db="EMBL/GenBank/DDBJ databases">
        <authorList>
            <person name="Hull J."/>
        </authorList>
    </citation>
    <scope>NUCLEOTIDE SEQUENCE</scope>
</reference>
<proteinExistence type="inferred from homology"/>
<organism evidence="5">
    <name type="scientific">Lygus hesperus</name>
    <name type="common">Western plant bug</name>
    <dbReference type="NCBI Taxonomy" id="30085"/>
    <lineage>
        <taxon>Eukaryota</taxon>
        <taxon>Metazoa</taxon>
        <taxon>Ecdysozoa</taxon>
        <taxon>Arthropoda</taxon>
        <taxon>Hexapoda</taxon>
        <taxon>Insecta</taxon>
        <taxon>Pterygota</taxon>
        <taxon>Neoptera</taxon>
        <taxon>Paraneoptera</taxon>
        <taxon>Hemiptera</taxon>
        <taxon>Heteroptera</taxon>
        <taxon>Panheteroptera</taxon>
        <taxon>Cimicomorpha</taxon>
        <taxon>Miridae</taxon>
        <taxon>Mirini</taxon>
        <taxon>Lygus</taxon>
    </lineage>
</organism>
<evidence type="ECO:0000256" key="1">
    <source>
        <dbReference type="ARBA" id="ARBA00038357"/>
    </source>
</evidence>
<dbReference type="InterPro" id="IPR036400">
    <property type="entry name" value="Cyt_B5-like_heme/steroid_sf"/>
</dbReference>
<evidence type="ECO:0000256" key="2">
    <source>
        <dbReference type="SAM" id="MobiDB-lite"/>
    </source>
</evidence>
<dbReference type="GO" id="GO:0005783">
    <property type="term" value="C:endoplasmic reticulum"/>
    <property type="evidence" value="ECO:0007669"/>
    <property type="project" value="TreeGrafter"/>
</dbReference>
<dbReference type="EMBL" id="GBRD01011773">
    <property type="protein sequence ID" value="JAG54051.1"/>
    <property type="molecule type" value="Transcribed_RNA"/>
</dbReference>
<evidence type="ECO:0000313" key="5">
    <source>
        <dbReference type="EMBL" id="JAG29968.1"/>
    </source>
</evidence>
<accession>A0A0A9YFT6</accession>
<name>A0A0A9YFT6_LYGHE</name>
<evidence type="ECO:0000313" key="6">
    <source>
        <dbReference type="EMBL" id="JAG54051.1"/>
    </source>
</evidence>
<dbReference type="InterPro" id="IPR001199">
    <property type="entry name" value="Cyt_B5-like_heme/steroid-bd"/>
</dbReference>
<feature type="transmembrane region" description="Helical" evidence="3">
    <location>
        <begin position="25"/>
        <end position="46"/>
    </location>
</feature>
<feature type="region of interest" description="Disordered" evidence="2">
    <location>
        <begin position="169"/>
        <end position="199"/>
    </location>
</feature>
<evidence type="ECO:0000313" key="7">
    <source>
        <dbReference type="EMBL" id="JAQ01470.1"/>
    </source>
</evidence>
<reference evidence="7" key="4">
    <citation type="journal article" date="2016" name="Gigascience">
        <title>De novo construction of an expanded transcriptome assembly for the western tarnished plant bug, Lygus hesperus.</title>
        <authorList>
            <person name="Tassone E.E."/>
            <person name="Geib S.M."/>
            <person name="Hall B."/>
            <person name="Fabrick J.A."/>
            <person name="Brent C.S."/>
            <person name="Hull J.J."/>
        </authorList>
    </citation>
    <scope>NUCLEOTIDE SEQUENCE</scope>
</reference>
<reference evidence="5" key="1">
    <citation type="journal article" date="2014" name="PLoS ONE">
        <title>Transcriptome-Based Identification of ABC Transporters in the Western Tarnished Plant Bug Lygus hesperus.</title>
        <authorList>
            <person name="Hull J.J."/>
            <person name="Chaney K."/>
            <person name="Geib S.M."/>
            <person name="Fabrick J.A."/>
            <person name="Brent C.S."/>
            <person name="Walsh D."/>
            <person name="Lavine L.C."/>
        </authorList>
    </citation>
    <scope>NUCLEOTIDE SEQUENCE</scope>
</reference>
<keyword evidence="3" id="KW-1133">Transmembrane helix</keyword>
<dbReference type="GO" id="GO:0016020">
    <property type="term" value="C:membrane"/>
    <property type="evidence" value="ECO:0007669"/>
    <property type="project" value="TreeGrafter"/>
</dbReference>
<evidence type="ECO:0000256" key="3">
    <source>
        <dbReference type="SAM" id="Phobius"/>
    </source>
</evidence>
<reference evidence="6" key="3">
    <citation type="submission" date="2014-09" db="EMBL/GenBank/DDBJ databases">
        <authorList>
            <person name="Magalhaes I.L.F."/>
            <person name="Oliveira U."/>
            <person name="Santos F.R."/>
            <person name="Vidigal T.H.D.A."/>
            <person name="Brescovit A.D."/>
            <person name="Santos A.J."/>
        </authorList>
    </citation>
    <scope>NUCLEOTIDE SEQUENCE</scope>
</reference>
<dbReference type="Pfam" id="PF00173">
    <property type="entry name" value="Cyt-b5"/>
    <property type="match status" value="1"/>
</dbReference>
<dbReference type="EMBL" id="GBHO01013636">
    <property type="protein sequence ID" value="JAG29968.1"/>
    <property type="molecule type" value="Transcribed_RNA"/>
</dbReference>
<keyword evidence="3" id="KW-0812">Transmembrane</keyword>
<feature type="domain" description="Cytochrome b5 heme-binding" evidence="4">
    <location>
        <begin position="71"/>
        <end position="169"/>
    </location>
</feature>
<dbReference type="PANTHER" id="PTHR10281:SF106">
    <property type="entry name" value="IP06960P-RELATED"/>
    <property type="match status" value="1"/>
</dbReference>